<dbReference type="InterPro" id="IPR036770">
    <property type="entry name" value="Ankyrin_rpt-contain_sf"/>
</dbReference>
<dbReference type="PRINTS" id="PR01415">
    <property type="entry name" value="ANKYRIN"/>
</dbReference>
<feature type="repeat" description="ANK" evidence="3">
    <location>
        <begin position="313"/>
        <end position="340"/>
    </location>
</feature>
<feature type="signal peptide" evidence="4">
    <location>
        <begin position="1"/>
        <end position="24"/>
    </location>
</feature>
<evidence type="ECO:0000256" key="2">
    <source>
        <dbReference type="ARBA" id="ARBA00023043"/>
    </source>
</evidence>
<feature type="repeat" description="ANK" evidence="3">
    <location>
        <begin position="438"/>
        <end position="470"/>
    </location>
</feature>
<evidence type="ECO:0000256" key="4">
    <source>
        <dbReference type="SAM" id="SignalP"/>
    </source>
</evidence>
<dbReference type="PANTHER" id="PTHR24171:SF8">
    <property type="entry name" value="BRCA1-ASSOCIATED RING DOMAIN PROTEIN 1"/>
    <property type="match status" value="1"/>
</dbReference>
<name>A0A9D1V9C6_9BACT</name>
<accession>A0A9D1V9C6</accession>
<protein>
    <submittedName>
        <fullName evidence="5">Ankyrin repeat domain-containing protein</fullName>
    </submittedName>
</protein>
<comment type="caution">
    <text evidence="5">The sequence shown here is derived from an EMBL/GenBank/DDBJ whole genome shotgun (WGS) entry which is preliminary data.</text>
</comment>
<dbReference type="AlphaFoldDB" id="A0A9D1V9C6"/>
<evidence type="ECO:0000313" key="5">
    <source>
        <dbReference type="EMBL" id="HIX18976.1"/>
    </source>
</evidence>
<dbReference type="SMART" id="SM00248">
    <property type="entry name" value="ANK"/>
    <property type="match status" value="4"/>
</dbReference>
<sequence>MTSLSISILSVSCIIGQASLFAHEAPPATPSPQSAVPAQSREGKADMALPSEHLYPVMWHDGAGGEGPRAWVWCGDALRCVSVSFADPRDEVAYRELSFRVKWQAQDPDFADQYTAPPVVCFCGHFETGADAWNRPLLRVSNWFVMPPFFRLNAEVEVAIDYAESEKRMHLDASDFDRMGLDQELRGVSLQKYVKSSGADAAFTYPVVDADPSAQTVTLLTHRSTESTSGEGLEPVCLTERLEFADKAQGERFFSEWNVRRVKCARSTNGGVALMLTGIRDPKAGSMRGLRFEEGDALAAVPAAPAPSLNERLLVAARAGDAAAARRLLANGADVSASDRYLGETPLHRAAGGGHAEVVRLLLAAGADAEAKDALGETPLHWAAARALVCVDAPNSREARAAAEQGANPGESADVAGYVESVRLLLAAGADVNASDRKGRMPLHRAAAVGYADVLRELIARGAEVNARTSPRCATLSAGPESALETASRFRRADCEQLLKEAGARPNAKKR</sequence>
<dbReference type="PANTHER" id="PTHR24171">
    <property type="entry name" value="ANKYRIN REPEAT DOMAIN-CONTAINING PROTEIN 39-RELATED"/>
    <property type="match status" value="1"/>
</dbReference>
<keyword evidence="1" id="KW-0677">Repeat</keyword>
<dbReference type="GO" id="GO:0004842">
    <property type="term" value="F:ubiquitin-protein transferase activity"/>
    <property type="evidence" value="ECO:0007669"/>
    <property type="project" value="TreeGrafter"/>
</dbReference>
<dbReference type="SUPFAM" id="SSF48403">
    <property type="entry name" value="Ankyrin repeat"/>
    <property type="match status" value="1"/>
</dbReference>
<keyword evidence="2 3" id="KW-0040">ANK repeat</keyword>
<organism evidence="5 6">
    <name type="scientific">Candidatus Akkermansia intestinigallinarum</name>
    <dbReference type="NCBI Taxonomy" id="2838431"/>
    <lineage>
        <taxon>Bacteria</taxon>
        <taxon>Pseudomonadati</taxon>
        <taxon>Verrucomicrobiota</taxon>
        <taxon>Verrucomicrobiia</taxon>
        <taxon>Verrucomicrobiales</taxon>
        <taxon>Akkermansiaceae</taxon>
        <taxon>Akkermansia</taxon>
    </lineage>
</organism>
<dbReference type="GO" id="GO:0085020">
    <property type="term" value="P:protein K6-linked ubiquitination"/>
    <property type="evidence" value="ECO:0007669"/>
    <property type="project" value="TreeGrafter"/>
</dbReference>
<evidence type="ECO:0000256" key="1">
    <source>
        <dbReference type="ARBA" id="ARBA00022737"/>
    </source>
</evidence>
<keyword evidence="4" id="KW-0732">Signal</keyword>
<feature type="repeat" description="ANK" evidence="3">
    <location>
        <begin position="342"/>
        <end position="374"/>
    </location>
</feature>
<proteinExistence type="predicted"/>
<dbReference type="Proteomes" id="UP000823964">
    <property type="component" value="Unassembled WGS sequence"/>
</dbReference>
<reference evidence="5" key="1">
    <citation type="journal article" date="2021" name="PeerJ">
        <title>Extensive microbial diversity within the chicken gut microbiome revealed by metagenomics and culture.</title>
        <authorList>
            <person name="Gilroy R."/>
            <person name="Ravi A."/>
            <person name="Getino M."/>
            <person name="Pursley I."/>
            <person name="Horton D.L."/>
            <person name="Alikhan N.F."/>
            <person name="Baker D."/>
            <person name="Gharbi K."/>
            <person name="Hall N."/>
            <person name="Watson M."/>
            <person name="Adriaenssens E.M."/>
            <person name="Foster-Nyarko E."/>
            <person name="Jarju S."/>
            <person name="Secka A."/>
            <person name="Antonio M."/>
            <person name="Oren A."/>
            <person name="Chaudhuri R.R."/>
            <person name="La Ragione R."/>
            <person name="Hildebrand F."/>
            <person name="Pallen M.J."/>
        </authorList>
    </citation>
    <scope>NUCLEOTIDE SEQUENCE</scope>
    <source>
        <strain evidence="5">14975</strain>
    </source>
</reference>
<dbReference type="InterPro" id="IPR002110">
    <property type="entry name" value="Ankyrin_rpt"/>
</dbReference>
<evidence type="ECO:0000256" key="3">
    <source>
        <dbReference type="PROSITE-ProRule" id="PRU00023"/>
    </source>
</evidence>
<reference evidence="5" key="2">
    <citation type="submission" date="2021-04" db="EMBL/GenBank/DDBJ databases">
        <authorList>
            <person name="Gilroy R."/>
        </authorList>
    </citation>
    <scope>NUCLEOTIDE SEQUENCE</scope>
    <source>
        <strain evidence="5">14975</strain>
    </source>
</reference>
<dbReference type="PROSITE" id="PS50088">
    <property type="entry name" value="ANK_REPEAT"/>
    <property type="match status" value="4"/>
</dbReference>
<dbReference type="EMBL" id="DXFQ01000002">
    <property type="protein sequence ID" value="HIX18976.1"/>
    <property type="molecule type" value="Genomic_DNA"/>
</dbReference>
<evidence type="ECO:0000313" key="6">
    <source>
        <dbReference type="Proteomes" id="UP000823964"/>
    </source>
</evidence>
<feature type="chain" id="PRO_5039501333" evidence="4">
    <location>
        <begin position="25"/>
        <end position="511"/>
    </location>
</feature>
<feature type="repeat" description="ANK" evidence="3">
    <location>
        <begin position="405"/>
        <end position="437"/>
    </location>
</feature>
<dbReference type="Pfam" id="PF12796">
    <property type="entry name" value="Ank_2"/>
    <property type="match status" value="2"/>
</dbReference>
<gene>
    <name evidence="5" type="ORF">H9862_00055</name>
</gene>
<dbReference type="PROSITE" id="PS50297">
    <property type="entry name" value="ANK_REP_REGION"/>
    <property type="match status" value="3"/>
</dbReference>
<dbReference type="Gene3D" id="1.25.40.20">
    <property type="entry name" value="Ankyrin repeat-containing domain"/>
    <property type="match status" value="2"/>
</dbReference>